<dbReference type="Gene3D" id="1.20.1170.10">
    <property type="match status" value="1"/>
</dbReference>
<sequence>MASTSNPGPQALQVDYFSASDQFLFAQTAANLLEQQANLDLDAQVDAGLAYQVSQFQSQMKSRAMTTGDRILPAYIGLLSQATAFAALWNAAYQLQRPRLAQAAQDASTRADLAQVYRQLATQSGHINQQAQALTGDMRVIAGELAPLNAGFNTALSTTIAALGAAASASSASIDQLKAAINTNIADIVAGANKTGAAVTELIVKTMTTISDAQGEGKAAPSGDFVVQGIDAAEQGVAETAQARAALNANNALLASAYQQLAGANALVAVAKVVHVQNSQFSSAFHNALDTAQVLAEDWGQSPQAPPATGVSAGLAAFADAVAGMASSTDAETLGGQLDYANTAWQLLAASLAPLEQAMTGAS</sequence>
<name>A0A5C4NVB6_9BURK</name>
<dbReference type="SUPFAM" id="SSF58100">
    <property type="entry name" value="Bacterial hemolysins"/>
    <property type="match status" value="1"/>
</dbReference>
<protein>
    <submittedName>
        <fullName evidence="1">Uncharacterized protein</fullName>
    </submittedName>
</protein>
<organism evidence="1 2">
    <name type="scientific">Janthinobacterium lividum</name>
    <dbReference type="NCBI Taxonomy" id="29581"/>
    <lineage>
        <taxon>Bacteria</taxon>
        <taxon>Pseudomonadati</taxon>
        <taxon>Pseudomonadota</taxon>
        <taxon>Betaproteobacteria</taxon>
        <taxon>Burkholderiales</taxon>
        <taxon>Oxalobacteraceae</taxon>
        <taxon>Janthinobacterium</taxon>
    </lineage>
</organism>
<dbReference type="EMBL" id="VDGE01000001">
    <property type="protein sequence ID" value="TNC77930.1"/>
    <property type="molecule type" value="Genomic_DNA"/>
</dbReference>
<dbReference type="Proteomes" id="UP000305681">
    <property type="component" value="Unassembled WGS sequence"/>
</dbReference>
<evidence type="ECO:0000313" key="1">
    <source>
        <dbReference type="EMBL" id="TNC77930.1"/>
    </source>
</evidence>
<proteinExistence type="predicted"/>
<comment type="caution">
    <text evidence="1">The sequence shown here is derived from an EMBL/GenBank/DDBJ whole genome shotgun (WGS) entry which is preliminary data.</text>
</comment>
<accession>A0A5C4NVB6</accession>
<dbReference type="AlphaFoldDB" id="A0A5C4NVB6"/>
<gene>
    <name evidence="1" type="ORF">FHI69_01120</name>
</gene>
<dbReference type="RefSeq" id="WP_139089089.1">
    <property type="nucleotide sequence ID" value="NZ_VDGE01000001.1"/>
</dbReference>
<evidence type="ECO:0000313" key="2">
    <source>
        <dbReference type="Proteomes" id="UP000305681"/>
    </source>
</evidence>
<reference evidence="1 2" key="1">
    <citation type="submission" date="2019-06" db="EMBL/GenBank/DDBJ databases">
        <title>Genome sequence of Janthinobacterium lividum UCD_MED1.</title>
        <authorList>
            <person name="De Leon M.E."/>
            <person name="Jospin G."/>
        </authorList>
    </citation>
    <scope>NUCLEOTIDE SEQUENCE [LARGE SCALE GENOMIC DNA]</scope>
    <source>
        <strain evidence="1 2">UCD_MED1</strain>
    </source>
</reference>